<protein>
    <recommendedName>
        <fullName evidence="5">Agenet domain-containing protein</fullName>
    </recommendedName>
</protein>
<keyword evidence="1" id="KW-0813">Transport</keyword>
<accession>A0A5S9XN38</accession>
<evidence type="ECO:0000256" key="4">
    <source>
        <dbReference type="SAM" id="MobiDB-lite"/>
    </source>
</evidence>
<dbReference type="SMART" id="SM00743">
    <property type="entry name" value="Agenet"/>
    <property type="match status" value="4"/>
</dbReference>
<keyword evidence="2" id="KW-0341">Growth regulation</keyword>
<dbReference type="CDD" id="cd20406">
    <property type="entry name" value="Tudor_Agenet_AtDUF_rpt2_4"/>
    <property type="match status" value="2"/>
</dbReference>
<dbReference type="Proteomes" id="UP000434276">
    <property type="component" value="Unassembled WGS sequence"/>
</dbReference>
<organism evidence="6 7">
    <name type="scientific">Arabidopsis thaliana</name>
    <name type="common">Mouse-ear cress</name>
    <dbReference type="NCBI Taxonomy" id="3702"/>
    <lineage>
        <taxon>Eukaryota</taxon>
        <taxon>Viridiplantae</taxon>
        <taxon>Streptophyta</taxon>
        <taxon>Embryophyta</taxon>
        <taxon>Tracheophyta</taxon>
        <taxon>Spermatophyta</taxon>
        <taxon>Magnoliopsida</taxon>
        <taxon>eudicotyledons</taxon>
        <taxon>Gunneridae</taxon>
        <taxon>Pentapetalae</taxon>
        <taxon>rosids</taxon>
        <taxon>malvids</taxon>
        <taxon>Brassicales</taxon>
        <taxon>Brassicaceae</taxon>
        <taxon>Camelineae</taxon>
        <taxon>Arabidopsis</taxon>
    </lineage>
</organism>
<dbReference type="PANTHER" id="PTHR31917:SF136">
    <property type="entry name" value="DUF724 DOMAIN-CONTAINING PROTEIN 7"/>
    <property type="match status" value="1"/>
</dbReference>
<gene>
    <name evidence="6" type="ORF">C24_LOCUS16489</name>
</gene>
<dbReference type="InterPro" id="IPR008395">
    <property type="entry name" value="Agenet-like_dom"/>
</dbReference>
<sequence>MLLTTGRKEKLSVSKGSEIEISSQEYEYGSGNVWYCVILEENLAKSKRKKLSVRHLDPLLKYDYSPPLIKTTVHRFMRPVPPPDPFPEVDFEEGDVVDAAYKGGWCSGSVVKVLGNRRFLVYLRFQPDVIELLRKDLRPHFVWKDEEWFRCEKQQLIESDFSSGKSVEVRTKVDKLGDVWAPAMVIKEDEDGTMLVKLKTLKEEEVNCTKISVSYSEIRPSPLPIGLRDYKLMENVDALVESGWCPGVVSKVLAGKRYAVDLGPNRESKEFSRLQLRPSIEWKDGIWHRKEKVSGSEESSHAVEETAASTRIRITVRTALKEKKALGTGINVRTTRSSSGAMHNPLPASFNGGDVAEAGRVSVTVNETPLFETAAQLSGELGNSLADVVMNESAPVTSQPEIAAPKEFHPSVVLGVAAAVKTQGKTTPKKKLQAMKNQKSSTNDSVGEKVSVNKRKRGQPRKFIVAEPKQKIGVSGNNSKAATIEHADMTDDDRPLASWVHTGNSSSGQSVSRTPDIGLNTVVEKHVDIVETPPGRESTMVLPFVKKSQLWKVLESMEVFKVVPQSPHFSPLLESEEECREGDAIGRMVMFSSLLEKVNNLQVDDPISSINRIDECFLKLEKHGFNVTTPRSRIAKILSIKERQTCALEELKAVEEKITENDNKRRKYEEDIVELQRQEVLMKEAKVTLDNEIARMQSQAAVLDQEVQNVDHEFQAILAAPWK</sequence>
<evidence type="ECO:0000259" key="5">
    <source>
        <dbReference type="SMART" id="SM00743"/>
    </source>
</evidence>
<feature type="coiled-coil region" evidence="3">
    <location>
        <begin position="651"/>
        <end position="713"/>
    </location>
</feature>
<reference evidence="6 7" key="1">
    <citation type="submission" date="2019-12" db="EMBL/GenBank/DDBJ databases">
        <authorList>
            <person name="Jiao W.-B."/>
            <person name="Schneeberger K."/>
        </authorList>
    </citation>
    <scope>NUCLEOTIDE SEQUENCE [LARGE SCALE GENOMIC DNA]</scope>
    <source>
        <strain evidence="7">cv. C24</strain>
    </source>
</reference>
<evidence type="ECO:0000256" key="3">
    <source>
        <dbReference type="SAM" id="Coils"/>
    </source>
</evidence>
<name>A0A5S9XN38_ARATH</name>
<dbReference type="AlphaFoldDB" id="A0A5S9XN38"/>
<dbReference type="InterPro" id="IPR014002">
    <property type="entry name" value="Agenet_dom_plant"/>
</dbReference>
<feature type="compositionally biased region" description="Polar residues" evidence="4">
    <location>
        <begin position="435"/>
        <end position="445"/>
    </location>
</feature>
<feature type="domain" description="Agenet" evidence="5">
    <location>
        <begin position="228"/>
        <end position="284"/>
    </location>
</feature>
<dbReference type="Pfam" id="PF05266">
    <property type="entry name" value="DUF724"/>
    <property type="match status" value="1"/>
</dbReference>
<evidence type="ECO:0000313" key="6">
    <source>
        <dbReference type="EMBL" id="CAA0388046.1"/>
    </source>
</evidence>
<keyword evidence="3" id="KW-0175">Coiled coil</keyword>
<dbReference type="Pfam" id="PF05641">
    <property type="entry name" value="Agenet"/>
    <property type="match status" value="2"/>
</dbReference>
<feature type="domain" description="Agenet" evidence="5">
    <location>
        <begin position="11"/>
        <end position="85"/>
    </location>
</feature>
<evidence type="ECO:0000256" key="2">
    <source>
        <dbReference type="ARBA" id="ARBA00022604"/>
    </source>
</evidence>
<feature type="domain" description="Agenet" evidence="5">
    <location>
        <begin position="159"/>
        <end position="226"/>
    </location>
</feature>
<evidence type="ECO:0000313" key="7">
    <source>
        <dbReference type="Proteomes" id="UP000434276"/>
    </source>
</evidence>
<dbReference type="PANTHER" id="PTHR31917">
    <property type="entry name" value="AGENET DOMAIN-CONTAINING PROTEIN-RELATED"/>
    <property type="match status" value="1"/>
</dbReference>
<dbReference type="ExpressionAtlas" id="A0A5S9XN38">
    <property type="expression patterns" value="baseline and differential"/>
</dbReference>
<feature type="region of interest" description="Disordered" evidence="4">
    <location>
        <begin position="425"/>
        <end position="450"/>
    </location>
</feature>
<feature type="domain" description="Agenet" evidence="5">
    <location>
        <begin position="89"/>
        <end position="145"/>
    </location>
</feature>
<dbReference type="InterPro" id="IPR007930">
    <property type="entry name" value="DUF724"/>
</dbReference>
<proteinExistence type="predicted"/>
<dbReference type="OrthoDB" id="687110at2759"/>
<evidence type="ECO:0000256" key="1">
    <source>
        <dbReference type="ARBA" id="ARBA00022448"/>
    </source>
</evidence>
<dbReference type="EMBL" id="CACSHJ010000089">
    <property type="protein sequence ID" value="CAA0388046.1"/>
    <property type="molecule type" value="Genomic_DNA"/>
</dbReference>